<accession>A0ABR3A5Z1</accession>
<dbReference type="EMBL" id="JBBXMP010000018">
    <property type="protein sequence ID" value="KAL0068409.1"/>
    <property type="molecule type" value="Genomic_DNA"/>
</dbReference>
<feature type="signal peptide" evidence="1">
    <location>
        <begin position="1"/>
        <end position="23"/>
    </location>
</feature>
<comment type="caution">
    <text evidence="2">The sequence shown here is derived from an EMBL/GenBank/DDBJ whole genome shotgun (WGS) entry which is preliminary data.</text>
</comment>
<keyword evidence="1" id="KW-0732">Signal</keyword>
<evidence type="ECO:0000313" key="3">
    <source>
        <dbReference type="Proteomes" id="UP001437256"/>
    </source>
</evidence>
<reference evidence="2 3" key="1">
    <citation type="submission" date="2024-05" db="EMBL/GenBank/DDBJ databases">
        <title>A draft genome resource for the thread blight pathogen Marasmius tenuissimus strain MS-2.</title>
        <authorList>
            <person name="Yulfo-Soto G.E."/>
            <person name="Baruah I.K."/>
            <person name="Amoako-Attah I."/>
            <person name="Bukari Y."/>
            <person name="Meinhardt L.W."/>
            <person name="Bailey B.A."/>
            <person name="Cohen S.P."/>
        </authorList>
    </citation>
    <scope>NUCLEOTIDE SEQUENCE [LARGE SCALE GENOMIC DNA]</scope>
    <source>
        <strain evidence="2 3">MS-2</strain>
    </source>
</reference>
<evidence type="ECO:0000256" key="1">
    <source>
        <dbReference type="SAM" id="SignalP"/>
    </source>
</evidence>
<evidence type="ECO:0000313" key="2">
    <source>
        <dbReference type="EMBL" id="KAL0068409.1"/>
    </source>
</evidence>
<proteinExistence type="predicted"/>
<organism evidence="2 3">
    <name type="scientific">Marasmius tenuissimus</name>
    <dbReference type="NCBI Taxonomy" id="585030"/>
    <lineage>
        <taxon>Eukaryota</taxon>
        <taxon>Fungi</taxon>
        <taxon>Dikarya</taxon>
        <taxon>Basidiomycota</taxon>
        <taxon>Agaricomycotina</taxon>
        <taxon>Agaricomycetes</taxon>
        <taxon>Agaricomycetidae</taxon>
        <taxon>Agaricales</taxon>
        <taxon>Marasmiineae</taxon>
        <taxon>Marasmiaceae</taxon>
        <taxon>Marasmius</taxon>
    </lineage>
</organism>
<name>A0ABR3A5Z1_9AGAR</name>
<keyword evidence="3" id="KW-1185">Reference proteome</keyword>
<dbReference type="Proteomes" id="UP001437256">
    <property type="component" value="Unassembled WGS sequence"/>
</dbReference>
<feature type="chain" id="PRO_5045949390" evidence="1">
    <location>
        <begin position="24"/>
        <end position="271"/>
    </location>
</feature>
<sequence>MATTARLVTLFFTLFCTVVSTTAFIPAHSTNDTGGAVASGLNVTEQSRLELYWSPSGVYNDAGPILRGQDSEGRVGGAFVRFSEPAESGTTTTPWIAAVSCDANATMASGEQDIFTMARSKGAVGVFLYSLYSETCIIEPAFRAKGQYPLDVFVSPRFVMSKLVDSRFQEVDDDLTRFDAKKLDEAAPRVNASTAGTGPSTPGHIIVWLTSWNYSAGRVWDTPVTTLPSSIASENTKTANPAQSTNSNGSVKQSLPLFTSVFILSADGILV</sequence>
<protein>
    <submittedName>
        <fullName evidence="2">Uncharacterized protein</fullName>
    </submittedName>
</protein>
<gene>
    <name evidence="2" type="ORF">AAF712_004487</name>
</gene>